<comment type="subcellular location">
    <subcellularLocation>
        <location evidence="1">Secreted</location>
    </subcellularLocation>
</comment>
<evidence type="ECO:0000313" key="6">
    <source>
        <dbReference type="EMBL" id="KAJ8316225.1"/>
    </source>
</evidence>
<feature type="compositionally biased region" description="Basic and acidic residues" evidence="4">
    <location>
        <begin position="60"/>
        <end position="74"/>
    </location>
</feature>
<keyword evidence="3" id="KW-0732">Signal</keyword>
<proteinExistence type="predicted"/>
<accession>A0ABQ9FIX0</accession>
<dbReference type="EMBL" id="JARBDR010000328">
    <property type="protein sequence ID" value="KAJ8316225.1"/>
    <property type="molecule type" value="Genomic_DNA"/>
</dbReference>
<evidence type="ECO:0000256" key="2">
    <source>
        <dbReference type="ARBA" id="ARBA00022525"/>
    </source>
</evidence>
<evidence type="ECO:0000259" key="5">
    <source>
        <dbReference type="Pfam" id="PF25106"/>
    </source>
</evidence>
<keyword evidence="7" id="KW-1185">Reference proteome</keyword>
<evidence type="ECO:0000313" key="7">
    <source>
        <dbReference type="Proteomes" id="UP001217089"/>
    </source>
</evidence>
<dbReference type="Pfam" id="PF25106">
    <property type="entry name" value="VWA_4"/>
    <property type="match status" value="1"/>
</dbReference>
<evidence type="ECO:0000256" key="1">
    <source>
        <dbReference type="ARBA" id="ARBA00004613"/>
    </source>
</evidence>
<reference evidence="6 7" key="1">
    <citation type="submission" date="2022-12" db="EMBL/GenBank/DDBJ databases">
        <title>Chromosome-level genome of Tegillarca granosa.</title>
        <authorList>
            <person name="Kim J."/>
        </authorList>
    </citation>
    <scope>NUCLEOTIDE SEQUENCE [LARGE SCALE GENOMIC DNA]</scope>
    <source>
        <strain evidence="6">Teg-2019</strain>
        <tissue evidence="6">Adductor muscle</tissue>
    </source>
</reference>
<gene>
    <name evidence="6" type="ORF">KUTeg_006239</name>
</gene>
<evidence type="ECO:0000256" key="4">
    <source>
        <dbReference type="SAM" id="MobiDB-lite"/>
    </source>
</evidence>
<dbReference type="Proteomes" id="UP001217089">
    <property type="component" value="Unassembled WGS sequence"/>
</dbReference>
<feature type="domain" description="Hemicentin-1-like von Willebrand factor A" evidence="5">
    <location>
        <begin position="2"/>
        <end position="55"/>
    </location>
</feature>
<sequence length="80" mass="8996">MSAPGSCLFFFTDADAKDTYYEADIVRAAKEKNIHLTLFLRGDCSGNVLGDSSTDLKCQRRNDRDDVSKEHDYAKNGMKK</sequence>
<comment type="caution">
    <text evidence="6">The sequence shown here is derived from an EMBL/GenBank/DDBJ whole genome shotgun (WGS) entry which is preliminary data.</text>
</comment>
<protein>
    <recommendedName>
        <fullName evidence="5">Hemicentin-1-like von Willebrand factor A domain-containing protein</fullName>
    </recommendedName>
</protein>
<name>A0ABQ9FIX0_TEGGR</name>
<dbReference type="InterPro" id="IPR056861">
    <property type="entry name" value="HMCN1-like_VWA"/>
</dbReference>
<feature type="region of interest" description="Disordered" evidence="4">
    <location>
        <begin position="60"/>
        <end position="80"/>
    </location>
</feature>
<keyword evidence="2" id="KW-0964">Secreted</keyword>
<evidence type="ECO:0000256" key="3">
    <source>
        <dbReference type="ARBA" id="ARBA00022729"/>
    </source>
</evidence>
<organism evidence="6 7">
    <name type="scientific">Tegillarca granosa</name>
    <name type="common">Malaysian cockle</name>
    <name type="synonym">Anadara granosa</name>
    <dbReference type="NCBI Taxonomy" id="220873"/>
    <lineage>
        <taxon>Eukaryota</taxon>
        <taxon>Metazoa</taxon>
        <taxon>Spiralia</taxon>
        <taxon>Lophotrochozoa</taxon>
        <taxon>Mollusca</taxon>
        <taxon>Bivalvia</taxon>
        <taxon>Autobranchia</taxon>
        <taxon>Pteriomorphia</taxon>
        <taxon>Arcoida</taxon>
        <taxon>Arcoidea</taxon>
        <taxon>Arcidae</taxon>
        <taxon>Tegillarca</taxon>
    </lineage>
</organism>